<reference evidence="2 3" key="1">
    <citation type="submission" date="2017-11" db="EMBL/GenBank/DDBJ databases">
        <title>De novo assembly and phasing of dikaryotic genomes from two isolates of Puccinia coronata f. sp. avenae, the causal agent of oat crown rust.</title>
        <authorList>
            <person name="Miller M.E."/>
            <person name="Zhang Y."/>
            <person name="Omidvar V."/>
            <person name="Sperschneider J."/>
            <person name="Schwessinger B."/>
            <person name="Raley C."/>
            <person name="Palmer J.M."/>
            <person name="Garnica D."/>
            <person name="Upadhyaya N."/>
            <person name="Rathjen J."/>
            <person name="Taylor J.M."/>
            <person name="Park R.F."/>
            <person name="Dodds P.N."/>
            <person name="Hirsch C.D."/>
            <person name="Kianian S.F."/>
            <person name="Figueroa M."/>
        </authorList>
    </citation>
    <scope>NUCLEOTIDE SEQUENCE [LARGE SCALE GENOMIC DNA]</scope>
    <source>
        <strain evidence="2">12NC29</strain>
    </source>
</reference>
<dbReference type="InterPro" id="IPR032801">
    <property type="entry name" value="PXL2A/B/C"/>
</dbReference>
<evidence type="ECO:0000313" key="2">
    <source>
        <dbReference type="EMBL" id="PLW58740.1"/>
    </source>
</evidence>
<protein>
    <submittedName>
        <fullName evidence="2">Uncharacterized protein</fullName>
    </submittedName>
</protein>
<feature type="compositionally biased region" description="Low complexity" evidence="1">
    <location>
        <begin position="87"/>
        <end position="100"/>
    </location>
</feature>
<accession>A0A2N5W928</accession>
<dbReference type="Proteomes" id="UP000235388">
    <property type="component" value="Unassembled WGS sequence"/>
</dbReference>
<feature type="region of interest" description="Disordered" evidence="1">
    <location>
        <begin position="125"/>
        <end position="153"/>
    </location>
</feature>
<organism evidence="2 3">
    <name type="scientific">Puccinia coronata f. sp. avenae</name>
    <dbReference type="NCBI Taxonomy" id="200324"/>
    <lineage>
        <taxon>Eukaryota</taxon>
        <taxon>Fungi</taxon>
        <taxon>Dikarya</taxon>
        <taxon>Basidiomycota</taxon>
        <taxon>Pucciniomycotina</taxon>
        <taxon>Pucciniomycetes</taxon>
        <taxon>Pucciniales</taxon>
        <taxon>Pucciniaceae</taxon>
        <taxon>Puccinia</taxon>
    </lineage>
</organism>
<evidence type="ECO:0000313" key="3">
    <source>
        <dbReference type="Proteomes" id="UP000235388"/>
    </source>
</evidence>
<dbReference type="EMBL" id="PGCJ01000001">
    <property type="protein sequence ID" value="PLW58740.1"/>
    <property type="molecule type" value="Genomic_DNA"/>
</dbReference>
<dbReference type="Pfam" id="PF13911">
    <property type="entry name" value="AhpC-TSA_2"/>
    <property type="match status" value="1"/>
</dbReference>
<dbReference type="STRING" id="200324.A0A2N5W928"/>
<dbReference type="OrthoDB" id="40334at2759"/>
<feature type="region of interest" description="Disordered" evidence="1">
    <location>
        <begin position="49"/>
        <end position="113"/>
    </location>
</feature>
<feature type="compositionally biased region" description="Polar residues" evidence="1">
    <location>
        <begin position="69"/>
        <end position="86"/>
    </location>
</feature>
<proteinExistence type="predicted"/>
<keyword evidence="3" id="KW-1185">Reference proteome</keyword>
<feature type="region of interest" description="Disordered" evidence="1">
    <location>
        <begin position="1"/>
        <end position="31"/>
    </location>
</feature>
<sequence>MMASTRAHQKGSSMLRSSTFKSPDISPPAAAAAAAGHHHYIKRAATLSSPAYLPPPHHHPRSAFMPKTESMSDTSATSHVTNTSVESRPSSPLSFASSHPTNPSSLGHVTSPVYPPAHTSPLALVSFPPPVASPQTGSHPPPQSFVKKNHDQQSLLPSDRVTLDLPSSSIHLEQAMKAEVVDGFGKAVKFEDLIDRDYKTLVIFIRHFRSGYSQRYIKRLSKIAKGEMVLNKKQFNKHYNHSIKGSASTVSVNTSAQSNKCEESHFRDNNWISANGVKVIVIGNGNYQLIESYRAILNCPFPIYTDLSKDQKIYNLMGMKKIKDIKLYHSAEKYCQQQLATNYRIQTLDPNTIGLSDAYRCGTKDHNEPLLCKQESKIAFLSKVLYNAWRMPWKWSGDPQQLGGELVFEPIREEKRIKRKPIKYQFADDLSTQFGSTRSKSSAASTSDHSHHPLQDFAASRLAGHALRKPSCSIKGNNSSIFGRAKNAHSVKDTVQQIQVQCKFIHRMTNYQDHFSIDELMIMSGIRLTSLIQRF</sequence>
<dbReference type="PANTHER" id="PTHR28630">
    <property type="match status" value="1"/>
</dbReference>
<feature type="compositionally biased region" description="Polar residues" evidence="1">
    <location>
        <begin position="10"/>
        <end position="21"/>
    </location>
</feature>
<evidence type="ECO:0000256" key="1">
    <source>
        <dbReference type="SAM" id="MobiDB-lite"/>
    </source>
</evidence>
<name>A0A2N5W928_9BASI</name>
<comment type="caution">
    <text evidence="2">The sequence shown here is derived from an EMBL/GenBank/DDBJ whole genome shotgun (WGS) entry which is preliminary data.</text>
</comment>
<dbReference type="PANTHER" id="PTHR28630:SF3">
    <property type="entry name" value="PEROXIREDOXIN-LIKE 2C"/>
    <property type="match status" value="1"/>
</dbReference>
<dbReference type="AlphaFoldDB" id="A0A2N5W928"/>
<gene>
    <name evidence="2" type="ORF">PCANC_00406</name>
</gene>